<gene>
    <name evidence="2" type="ORF">CP500_020875</name>
</gene>
<evidence type="ECO:0000256" key="1">
    <source>
        <dbReference type="SAM" id="MobiDB-lite"/>
    </source>
</evidence>
<evidence type="ECO:0000313" key="2">
    <source>
        <dbReference type="EMBL" id="PHX53558.1"/>
    </source>
</evidence>
<organism evidence="2 3">
    <name type="scientific">Tychonema bourrellyi FEM_GT703</name>
    <dbReference type="NCBI Taxonomy" id="2040638"/>
    <lineage>
        <taxon>Bacteria</taxon>
        <taxon>Bacillati</taxon>
        <taxon>Cyanobacteriota</taxon>
        <taxon>Cyanophyceae</taxon>
        <taxon>Oscillatoriophycideae</taxon>
        <taxon>Oscillatoriales</taxon>
        <taxon>Microcoleaceae</taxon>
        <taxon>Tychonema</taxon>
    </lineage>
</organism>
<evidence type="ECO:0000313" key="3">
    <source>
        <dbReference type="Proteomes" id="UP000226442"/>
    </source>
</evidence>
<comment type="caution">
    <text evidence="2">The sequence shown here is derived from an EMBL/GenBank/DDBJ whole genome shotgun (WGS) entry which is preliminary data.</text>
</comment>
<sequence>MSLTNNLEQPAPAPPIAPNNHPGYLTIKKKSVIIKHYWKIFLFMNTQVTLTLSEPVYQQVQTIAQQSDRTIADLLTEIITLSLNQKTTGESILEMIANFTADLTTSEKDQLPTDAAENHDFYIYKNS</sequence>
<dbReference type="AlphaFoldDB" id="A0A2G4EVQ4"/>
<dbReference type="Proteomes" id="UP000226442">
    <property type="component" value="Unassembled WGS sequence"/>
</dbReference>
<accession>A0A2G4EVQ4</accession>
<dbReference type="EMBL" id="NXIB02000178">
    <property type="protein sequence ID" value="PHX53558.1"/>
    <property type="molecule type" value="Genomic_DNA"/>
</dbReference>
<feature type="region of interest" description="Disordered" evidence="1">
    <location>
        <begin position="1"/>
        <end position="20"/>
    </location>
</feature>
<keyword evidence="3" id="KW-1185">Reference proteome</keyword>
<proteinExistence type="predicted"/>
<protein>
    <submittedName>
        <fullName evidence="2">Uncharacterized protein</fullName>
    </submittedName>
</protein>
<reference evidence="2" key="1">
    <citation type="submission" date="2017-10" db="EMBL/GenBank/DDBJ databases">
        <title>Draft genome sequence of the planktic cyanobacteria Tychonema bourrellyi isolated from alpine lentic freshwater.</title>
        <authorList>
            <person name="Tett A."/>
            <person name="Armanini F."/>
            <person name="Asnicar F."/>
            <person name="Boscaini A."/>
            <person name="Pasolli E."/>
            <person name="Zolfo M."/>
            <person name="Donati C."/>
            <person name="Salmaso N."/>
            <person name="Segata N."/>
        </authorList>
    </citation>
    <scope>NUCLEOTIDE SEQUENCE</scope>
    <source>
        <strain evidence="2">FEM_GT703</strain>
    </source>
</reference>
<name>A0A2G4EVQ4_9CYAN</name>